<gene>
    <name evidence="2" type="ORF">L202_06097</name>
</gene>
<dbReference type="OrthoDB" id="10468925at2759"/>
<dbReference type="GeneID" id="30157406"/>
<feature type="compositionally biased region" description="Basic and acidic residues" evidence="1">
    <location>
        <begin position="126"/>
        <end position="143"/>
    </location>
</feature>
<feature type="region of interest" description="Disordered" evidence="1">
    <location>
        <begin position="118"/>
        <end position="143"/>
    </location>
</feature>
<keyword evidence="3" id="KW-1185">Reference proteome</keyword>
<dbReference type="AlphaFoldDB" id="A0A1E3HIL1"/>
<organism evidence="2 3">
    <name type="scientific">Cryptococcus amylolentus CBS 6039</name>
    <dbReference type="NCBI Taxonomy" id="1295533"/>
    <lineage>
        <taxon>Eukaryota</taxon>
        <taxon>Fungi</taxon>
        <taxon>Dikarya</taxon>
        <taxon>Basidiomycota</taxon>
        <taxon>Agaricomycotina</taxon>
        <taxon>Tremellomycetes</taxon>
        <taxon>Tremellales</taxon>
        <taxon>Cryptococcaceae</taxon>
        <taxon>Cryptococcus</taxon>
    </lineage>
</organism>
<accession>A0A1E3HIL1</accession>
<dbReference type="EMBL" id="AWGJ01000009">
    <property type="protein sequence ID" value="ODN76178.1"/>
    <property type="molecule type" value="Genomic_DNA"/>
</dbReference>
<dbReference type="Proteomes" id="UP000094065">
    <property type="component" value="Unassembled WGS sequence"/>
</dbReference>
<name>A0A1E3HIL1_9TREE</name>
<evidence type="ECO:0000313" key="3">
    <source>
        <dbReference type="Proteomes" id="UP000094065"/>
    </source>
</evidence>
<evidence type="ECO:0000256" key="1">
    <source>
        <dbReference type="SAM" id="MobiDB-lite"/>
    </source>
</evidence>
<protein>
    <submittedName>
        <fullName evidence="2">Uncharacterized protein</fullName>
    </submittedName>
</protein>
<proteinExistence type="predicted"/>
<reference evidence="2 3" key="1">
    <citation type="submission" date="2016-06" db="EMBL/GenBank/DDBJ databases">
        <title>Evolution of pathogenesis and genome organization in the Tremellales.</title>
        <authorList>
            <person name="Cuomo C."/>
            <person name="Litvintseva A."/>
            <person name="Heitman J."/>
            <person name="Chen Y."/>
            <person name="Sun S."/>
            <person name="Springer D."/>
            <person name="Dromer F."/>
            <person name="Young S."/>
            <person name="Zeng Q."/>
            <person name="Chapman S."/>
            <person name="Gujja S."/>
            <person name="Saif S."/>
            <person name="Birren B."/>
        </authorList>
    </citation>
    <scope>NUCLEOTIDE SEQUENCE [LARGE SCALE GENOMIC DNA]</scope>
    <source>
        <strain evidence="2 3">CBS 6039</strain>
    </source>
</reference>
<comment type="caution">
    <text evidence="2">The sequence shown here is derived from an EMBL/GenBank/DDBJ whole genome shotgun (WGS) entry which is preliminary data.</text>
</comment>
<dbReference type="RefSeq" id="XP_018991709.1">
    <property type="nucleotide sequence ID" value="XM_019140558.1"/>
</dbReference>
<evidence type="ECO:0000313" key="2">
    <source>
        <dbReference type="EMBL" id="ODN76178.1"/>
    </source>
</evidence>
<sequence length="173" mass="19253">MLSVGVSEKSAEITIFIGCEQDPQLQGHVAVRNDATTEDLDVAVAKHIRLPLPSFFITWNSQRLSRLAPLSSQGIVSFSTAHVFPIKAMQDQHTADQEKNKKDKAARYYVGRDDSVKVRRPNGQKAMEEQLRKSYGDQDEEGKKGLPGFRQFCNAMGVNDVGSLQATTLFLQQ</sequence>